<accession>W6ZFP8</accession>
<protein>
    <submittedName>
        <fullName evidence="1">Uncharacterized protein</fullName>
    </submittedName>
</protein>
<evidence type="ECO:0000313" key="1">
    <source>
        <dbReference type="EMBL" id="EUC42321.1"/>
    </source>
</evidence>
<dbReference type="RefSeq" id="XP_007691150.1">
    <property type="nucleotide sequence ID" value="XM_007692960.1"/>
</dbReference>
<dbReference type="EMBL" id="KI964065">
    <property type="protein sequence ID" value="EUC42321.1"/>
    <property type="molecule type" value="Genomic_DNA"/>
</dbReference>
<organism evidence="1 2">
    <name type="scientific">Bipolaris oryzae ATCC 44560</name>
    <dbReference type="NCBI Taxonomy" id="930090"/>
    <lineage>
        <taxon>Eukaryota</taxon>
        <taxon>Fungi</taxon>
        <taxon>Dikarya</taxon>
        <taxon>Ascomycota</taxon>
        <taxon>Pezizomycotina</taxon>
        <taxon>Dothideomycetes</taxon>
        <taxon>Pleosporomycetidae</taxon>
        <taxon>Pleosporales</taxon>
        <taxon>Pleosporineae</taxon>
        <taxon>Pleosporaceae</taxon>
        <taxon>Bipolaris</taxon>
    </lineage>
</organism>
<dbReference type="GeneID" id="19121424"/>
<dbReference type="HOGENOM" id="CLU_2183477_0_0_1"/>
<dbReference type="Proteomes" id="UP000054032">
    <property type="component" value="Unassembled WGS sequence"/>
</dbReference>
<gene>
    <name evidence="1" type="ORF">COCMIDRAFT_29028</name>
</gene>
<sequence>MPPRFPRFPAPFMRQINFTRLLKTILGEAAACTEEQRMPPVTGSRSGATGLETSRARSSVWCVRAREGRGKVGWLGVAVARVKLRAGEMRFASCGVVHLQRLEGSYVEH</sequence>
<proteinExistence type="predicted"/>
<name>W6ZFP8_COCMI</name>
<keyword evidence="2" id="KW-1185">Reference proteome</keyword>
<dbReference type="KEGG" id="bor:COCMIDRAFT_29028"/>
<reference evidence="1 2" key="1">
    <citation type="journal article" date="2013" name="PLoS Genet.">
        <title>Comparative genome structure, secondary metabolite, and effector coding capacity across Cochliobolus pathogens.</title>
        <authorList>
            <person name="Condon B.J."/>
            <person name="Leng Y."/>
            <person name="Wu D."/>
            <person name="Bushley K.E."/>
            <person name="Ohm R.A."/>
            <person name="Otillar R."/>
            <person name="Martin J."/>
            <person name="Schackwitz W."/>
            <person name="Grimwood J."/>
            <person name="MohdZainudin N."/>
            <person name="Xue C."/>
            <person name="Wang R."/>
            <person name="Manning V.A."/>
            <person name="Dhillon B."/>
            <person name="Tu Z.J."/>
            <person name="Steffenson B.J."/>
            <person name="Salamov A."/>
            <person name="Sun H."/>
            <person name="Lowry S."/>
            <person name="LaButti K."/>
            <person name="Han J."/>
            <person name="Copeland A."/>
            <person name="Lindquist E."/>
            <person name="Barry K."/>
            <person name="Schmutz J."/>
            <person name="Baker S.E."/>
            <person name="Ciuffetti L.M."/>
            <person name="Grigoriev I.V."/>
            <person name="Zhong S."/>
            <person name="Turgeon B.G."/>
        </authorList>
    </citation>
    <scope>NUCLEOTIDE SEQUENCE [LARGE SCALE GENOMIC DNA]</scope>
    <source>
        <strain evidence="1 2">ATCC 44560</strain>
    </source>
</reference>
<dbReference type="AlphaFoldDB" id="W6ZFP8"/>
<evidence type="ECO:0000313" key="2">
    <source>
        <dbReference type="Proteomes" id="UP000054032"/>
    </source>
</evidence>